<evidence type="ECO:0000313" key="15">
    <source>
        <dbReference type="Proteomes" id="UP000249577"/>
    </source>
</evidence>
<keyword evidence="7" id="KW-0010">Activator</keyword>
<dbReference type="EMBL" id="QFPN01000008">
    <property type="protein sequence ID" value="PZQ12935.1"/>
    <property type="molecule type" value="Genomic_DNA"/>
</dbReference>
<dbReference type="CDD" id="cd00383">
    <property type="entry name" value="trans_reg_C"/>
    <property type="match status" value="1"/>
</dbReference>
<evidence type="ECO:0000256" key="5">
    <source>
        <dbReference type="ARBA" id="ARBA00023015"/>
    </source>
</evidence>
<dbReference type="Proteomes" id="UP000249577">
    <property type="component" value="Unassembled WGS sequence"/>
</dbReference>
<name>A0A2W5KDH1_ANCNO</name>
<dbReference type="InterPro" id="IPR001789">
    <property type="entry name" value="Sig_transdc_resp-reg_receiver"/>
</dbReference>
<dbReference type="Gene3D" id="1.10.10.10">
    <property type="entry name" value="Winged helix-like DNA-binding domain superfamily/Winged helix DNA-binding domain"/>
    <property type="match status" value="1"/>
</dbReference>
<dbReference type="InterPro" id="IPR016032">
    <property type="entry name" value="Sig_transdc_resp-reg_C-effctor"/>
</dbReference>
<evidence type="ECO:0000256" key="2">
    <source>
        <dbReference type="ARBA" id="ARBA00022490"/>
    </source>
</evidence>
<dbReference type="FunFam" id="1.10.10.10:FF:000099">
    <property type="entry name" value="Two-component system response regulator TorR"/>
    <property type="match status" value="1"/>
</dbReference>
<evidence type="ECO:0000259" key="13">
    <source>
        <dbReference type="PROSITE" id="PS51755"/>
    </source>
</evidence>
<keyword evidence="2" id="KW-0963">Cytoplasm</keyword>
<dbReference type="SMART" id="SM00448">
    <property type="entry name" value="REC"/>
    <property type="match status" value="1"/>
</dbReference>
<evidence type="ECO:0000256" key="4">
    <source>
        <dbReference type="ARBA" id="ARBA00023012"/>
    </source>
</evidence>
<dbReference type="PANTHER" id="PTHR48111:SF4">
    <property type="entry name" value="DNA-BINDING DUAL TRANSCRIPTIONAL REGULATOR OMPR"/>
    <property type="match status" value="1"/>
</dbReference>
<evidence type="ECO:0000256" key="10">
    <source>
        <dbReference type="PROSITE-ProRule" id="PRU00169"/>
    </source>
</evidence>
<accession>A0A2W5KDH1</accession>
<keyword evidence="3 10" id="KW-0597">Phosphoprotein</keyword>
<feature type="domain" description="OmpR/PhoB-type" evidence="13">
    <location>
        <begin position="132"/>
        <end position="234"/>
    </location>
</feature>
<evidence type="ECO:0000256" key="7">
    <source>
        <dbReference type="ARBA" id="ARBA00023159"/>
    </source>
</evidence>
<dbReference type="GO" id="GO:0032993">
    <property type="term" value="C:protein-DNA complex"/>
    <property type="evidence" value="ECO:0007669"/>
    <property type="project" value="TreeGrafter"/>
</dbReference>
<proteinExistence type="predicted"/>
<dbReference type="InterPro" id="IPR001867">
    <property type="entry name" value="OmpR/PhoB-type_DNA-bd"/>
</dbReference>
<dbReference type="GO" id="GO:0000976">
    <property type="term" value="F:transcription cis-regulatory region binding"/>
    <property type="evidence" value="ECO:0007669"/>
    <property type="project" value="TreeGrafter"/>
</dbReference>
<evidence type="ECO:0000256" key="9">
    <source>
        <dbReference type="ARBA" id="ARBA00067337"/>
    </source>
</evidence>
<gene>
    <name evidence="14" type="ORF">DI565_14755</name>
</gene>
<evidence type="ECO:0000256" key="6">
    <source>
        <dbReference type="ARBA" id="ARBA00023125"/>
    </source>
</evidence>
<dbReference type="GO" id="GO:0000156">
    <property type="term" value="F:phosphorelay response regulator activity"/>
    <property type="evidence" value="ECO:0007669"/>
    <property type="project" value="TreeGrafter"/>
</dbReference>
<dbReference type="Gene3D" id="6.10.250.690">
    <property type="match status" value="1"/>
</dbReference>
<protein>
    <recommendedName>
        <fullName evidence="9">Regulatory protein VirG</fullName>
    </recommendedName>
</protein>
<evidence type="ECO:0000256" key="1">
    <source>
        <dbReference type="ARBA" id="ARBA00004496"/>
    </source>
</evidence>
<dbReference type="AlphaFoldDB" id="A0A2W5KDH1"/>
<keyword evidence="4" id="KW-0902">Two-component regulatory system</keyword>
<dbReference type="GO" id="GO:0005829">
    <property type="term" value="C:cytosol"/>
    <property type="evidence" value="ECO:0007669"/>
    <property type="project" value="TreeGrafter"/>
</dbReference>
<sequence>MNDARRIIVVDDEAGLRRMVEDYLTVHGFSVRAADGGAALDALLAEAPADLVLLDVNMPGEDGISVAGRLRRKGERAGLLMLTAAGDEAHRVAGLGAGADDYLVKPFDLRELLARIRSVLRRLPARPETAPPPSRDVAMGVCRLDLDGRRLLGRDGAAVTLSAMEYELLEAFARHPRQILSRDRLCQLAHGRALSDAERSVDIRISRLRKKLEPNPAEPRHLRTIRGEGYVFEP</sequence>
<evidence type="ECO:0000256" key="11">
    <source>
        <dbReference type="PROSITE-ProRule" id="PRU01091"/>
    </source>
</evidence>
<evidence type="ECO:0000256" key="3">
    <source>
        <dbReference type="ARBA" id="ARBA00022553"/>
    </source>
</evidence>
<dbReference type="SUPFAM" id="SSF46894">
    <property type="entry name" value="C-terminal effector domain of the bipartite response regulators"/>
    <property type="match status" value="1"/>
</dbReference>
<dbReference type="SUPFAM" id="SSF52172">
    <property type="entry name" value="CheY-like"/>
    <property type="match status" value="1"/>
</dbReference>
<dbReference type="InterPro" id="IPR039420">
    <property type="entry name" value="WalR-like"/>
</dbReference>
<feature type="modified residue" description="4-aspartylphosphate" evidence="10">
    <location>
        <position position="55"/>
    </location>
</feature>
<comment type="subcellular location">
    <subcellularLocation>
        <location evidence="1">Cytoplasm</location>
    </subcellularLocation>
</comment>
<feature type="DNA-binding region" description="OmpR/PhoB-type" evidence="11">
    <location>
        <begin position="132"/>
        <end position="234"/>
    </location>
</feature>
<dbReference type="PROSITE" id="PS51755">
    <property type="entry name" value="OMPR_PHOB"/>
    <property type="match status" value="1"/>
</dbReference>
<evidence type="ECO:0000259" key="12">
    <source>
        <dbReference type="PROSITE" id="PS50110"/>
    </source>
</evidence>
<evidence type="ECO:0000256" key="8">
    <source>
        <dbReference type="ARBA" id="ARBA00023163"/>
    </source>
</evidence>
<dbReference type="Pfam" id="PF00486">
    <property type="entry name" value="Trans_reg_C"/>
    <property type="match status" value="1"/>
</dbReference>
<keyword evidence="8" id="KW-0804">Transcription</keyword>
<keyword evidence="6 11" id="KW-0238">DNA-binding</keyword>
<dbReference type="InterPro" id="IPR011006">
    <property type="entry name" value="CheY-like_superfamily"/>
</dbReference>
<dbReference type="Gene3D" id="3.40.50.2300">
    <property type="match status" value="1"/>
</dbReference>
<dbReference type="InterPro" id="IPR036388">
    <property type="entry name" value="WH-like_DNA-bd_sf"/>
</dbReference>
<dbReference type="PROSITE" id="PS50110">
    <property type="entry name" value="RESPONSE_REGULATORY"/>
    <property type="match status" value="1"/>
</dbReference>
<organism evidence="14 15">
    <name type="scientific">Ancylobacter novellus</name>
    <name type="common">Thiobacillus novellus</name>
    <dbReference type="NCBI Taxonomy" id="921"/>
    <lineage>
        <taxon>Bacteria</taxon>
        <taxon>Pseudomonadati</taxon>
        <taxon>Pseudomonadota</taxon>
        <taxon>Alphaproteobacteria</taxon>
        <taxon>Hyphomicrobiales</taxon>
        <taxon>Xanthobacteraceae</taxon>
        <taxon>Ancylobacter</taxon>
    </lineage>
</organism>
<comment type="caution">
    <text evidence="14">The sequence shown here is derived from an EMBL/GenBank/DDBJ whole genome shotgun (WGS) entry which is preliminary data.</text>
</comment>
<reference evidence="14 15" key="1">
    <citation type="submission" date="2017-08" db="EMBL/GenBank/DDBJ databases">
        <title>Infants hospitalized years apart are colonized by the same room-sourced microbial strains.</title>
        <authorList>
            <person name="Brooks B."/>
            <person name="Olm M.R."/>
            <person name="Firek B.A."/>
            <person name="Baker R."/>
            <person name="Thomas B.C."/>
            <person name="Morowitz M.J."/>
            <person name="Banfield J.F."/>
        </authorList>
    </citation>
    <scope>NUCLEOTIDE SEQUENCE [LARGE SCALE GENOMIC DNA]</scope>
    <source>
        <strain evidence="14">S2_005_003_R2_43</strain>
    </source>
</reference>
<keyword evidence="5" id="KW-0805">Transcription regulation</keyword>
<dbReference type="SMART" id="SM00862">
    <property type="entry name" value="Trans_reg_C"/>
    <property type="match status" value="1"/>
</dbReference>
<dbReference type="Pfam" id="PF00072">
    <property type="entry name" value="Response_reg"/>
    <property type="match status" value="1"/>
</dbReference>
<feature type="domain" description="Response regulatory" evidence="12">
    <location>
        <begin position="6"/>
        <end position="120"/>
    </location>
</feature>
<evidence type="ECO:0000313" key="14">
    <source>
        <dbReference type="EMBL" id="PZQ12935.1"/>
    </source>
</evidence>
<dbReference type="GO" id="GO:0006355">
    <property type="term" value="P:regulation of DNA-templated transcription"/>
    <property type="evidence" value="ECO:0007669"/>
    <property type="project" value="InterPro"/>
</dbReference>
<dbReference type="PANTHER" id="PTHR48111">
    <property type="entry name" value="REGULATOR OF RPOS"/>
    <property type="match status" value="1"/>
</dbReference>